<protein>
    <submittedName>
        <fullName evidence="2">CRISPR-associated protein, Cas5e family</fullName>
    </submittedName>
</protein>
<keyword evidence="3" id="KW-1185">Reference proteome</keyword>
<organism evidence="2 3">
    <name type="scientific">Leptonema illini DSM 21528</name>
    <dbReference type="NCBI Taxonomy" id="929563"/>
    <lineage>
        <taxon>Bacteria</taxon>
        <taxon>Pseudomonadati</taxon>
        <taxon>Spirochaetota</taxon>
        <taxon>Spirochaetia</taxon>
        <taxon>Leptospirales</taxon>
        <taxon>Leptospiraceae</taxon>
        <taxon>Leptonema</taxon>
    </lineage>
</organism>
<dbReference type="NCBIfam" id="TIGR02593">
    <property type="entry name" value="CRISPR_cas5"/>
    <property type="match status" value="1"/>
</dbReference>
<keyword evidence="1" id="KW-0051">Antiviral defense</keyword>
<evidence type="ECO:0000256" key="1">
    <source>
        <dbReference type="ARBA" id="ARBA00023118"/>
    </source>
</evidence>
<dbReference type="InterPro" id="IPR021124">
    <property type="entry name" value="CRISPR-assoc_prot_Cas5"/>
</dbReference>
<dbReference type="GO" id="GO:0051607">
    <property type="term" value="P:defense response to virus"/>
    <property type="evidence" value="ECO:0007669"/>
    <property type="project" value="UniProtKB-KW"/>
</dbReference>
<dbReference type="GO" id="GO:0043571">
    <property type="term" value="P:maintenance of CRISPR repeat elements"/>
    <property type="evidence" value="ECO:0007669"/>
    <property type="project" value="InterPro"/>
</dbReference>
<evidence type="ECO:0000313" key="2">
    <source>
        <dbReference type="EMBL" id="EHQ05135.1"/>
    </source>
</evidence>
<proteinExistence type="predicted"/>
<dbReference type="EMBL" id="JH597773">
    <property type="protein sequence ID" value="EHQ05135.1"/>
    <property type="molecule type" value="Genomic_DNA"/>
</dbReference>
<name>H2CA11_9LEPT</name>
<reference evidence="2 3" key="1">
    <citation type="submission" date="2011-10" db="EMBL/GenBank/DDBJ databases">
        <title>The Improved High-Quality Draft genome of Leptonema illini DSM 21528.</title>
        <authorList>
            <consortium name="US DOE Joint Genome Institute (JGI-PGF)"/>
            <person name="Lucas S."/>
            <person name="Copeland A."/>
            <person name="Lapidus A."/>
            <person name="Glavina del Rio T."/>
            <person name="Dalin E."/>
            <person name="Tice H."/>
            <person name="Bruce D."/>
            <person name="Goodwin L."/>
            <person name="Pitluck S."/>
            <person name="Peters L."/>
            <person name="Mikhailova N."/>
            <person name="Held B."/>
            <person name="Kyrpides N."/>
            <person name="Mavromatis K."/>
            <person name="Ivanova N."/>
            <person name="Markowitz V."/>
            <person name="Cheng J.-F."/>
            <person name="Hugenholtz P."/>
            <person name="Woyke T."/>
            <person name="Wu D."/>
            <person name="Gronow S."/>
            <person name="Wellnitz S."/>
            <person name="Brambilla E.-M."/>
            <person name="Klenk H.-P."/>
            <person name="Eisen J.A."/>
        </authorList>
    </citation>
    <scope>NUCLEOTIDE SEQUENCE [LARGE SCALE GENOMIC DNA]</scope>
    <source>
        <strain evidence="2 3">DSM 21528</strain>
    </source>
</reference>
<accession>H2CA11</accession>
<dbReference type="CDD" id="cd09756">
    <property type="entry name" value="Cas5_I-E"/>
    <property type="match status" value="1"/>
</dbReference>
<dbReference type="HOGENOM" id="CLU_084726_0_0_12"/>
<sequence length="240" mass="27200">MQSYLVFHMHGALFAAGDTAVGEYRPSHVHPTKSGVLGLVAGAMGIRREEQDRIAKLAEAVRFSVLVLAAGNLLRDYHTVQVPSARKGKRLFTRREELLQPDLNTILSTRDYRQDALFRVALNSDDEELLKQIGESLQRPVFAPYLGRKSCPPALPFHPELVHAGSVMEAMKKVELPMSDLLKPLIPEDTVYFQLFTEDRPASGTRAEFQRRDRLIHRGNWQFGERSEFLIEMEAADVFQ</sequence>
<dbReference type="STRING" id="183.GCA_002009735_00023"/>
<dbReference type="Gene3D" id="3.30.70.2660">
    <property type="match status" value="1"/>
</dbReference>
<dbReference type="Pfam" id="PF09704">
    <property type="entry name" value="Cas_Cas5d"/>
    <property type="match status" value="1"/>
</dbReference>
<dbReference type="InterPro" id="IPR010147">
    <property type="entry name" value="CRISPR-assoc_prot_CasD"/>
</dbReference>
<dbReference type="RefSeq" id="WP_002769492.1">
    <property type="nucleotide sequence ID" value="NZ_JH597773.1"/>
</dbReference>
<dbReference type="InterPro" id="IPR013422">
    <property type="entry name" value="CRISPR-assoc_prot_Cas5_N"/>
</dbReference>
<dbReference type="AlphaFoldDB" id="H2CA11"/>
<dbReference type="GO" id="GO:0003723">
    <property type="term" value="F:RNA binding"/>
    <property type="evidence" value="ECO:0007669"/>
    <property type="project" value="InterPro"/>
</dbReference>
<evidence type="ECO:0000313" key="3">
    <source>
        <dbReference type="Proteomes" id="UP000005737"/>
    </source>
</evidence>
<dbReference type="Proteomes" id="UP000005737">
    <property type="component" value="Unassembled WGS sequence"/>
</dbReference>
<dbReference type="NCBIfam" id="TIGR01868">
    <property type="entry name" value="casD_Cas5e"/>
    <property type="match status" value="1"/>
</dbReference>
<gene>
    <name evidence="2" type="ORF">Lepil_0429</name>
</gene>